<evidence type="ECO:0000313" key="2">
    <source>
        <dbReference type="EMBL" id="KAG7443796.1"/>
    </source>
</evidence>
<dbReference type="InterPro" id="IPR011009">
    <property type="entry name" value="Kinase-like_dom_sf"/>
</dbReference>
<keyword evidence="2" id="KW-0808">Transferase</keyword>
<dbReference type="OrthoDB" id="1668230at2759"/>
<dbReference type="Pfam" id="PF07714">
    <property type="entry name" value="PK_Tyr_Ser-Thr"/>
    <property type="match status" value="1"/>
</dbReference>
<dbReference type="RefSeq" id="XP_043037296.1">
    <property type="nucleotide sequence ID" value="XM_043183491.1"/>
</dbReference>
<accession>A0A9P8AQF5</accession>
<dbReference type="GO" id="GO:0005524">
    <property type="term" value="F:ATP binding"/>
    <property type="evidence" value="ECO:0007669"/>
    <property type="project" value="InterPro"/>
</dbReference>
<dbReference type="GeneID" id="66105788"/>
<reference evidence="2" key="1">
    <citation type="submission" date="2020-11" db="EMBL/GenBank/DDBJ databases">
        <title>Adaptations for nitrogen fixation in a non-lichenized fungal sporocarp promotes dispersal by wood-feeding termites.</title>
        <authorList>
            <consortium name="DOE Joint Genome Institute"/>
            <person name="Koch R.A."/>
            <person name="Yoon G."/>
            <person name="Arayal U."/>
            <person name="Lail K."/>
            <person name="Amirebrahimi M."/>
            <person name="Labutti K."/>
            <person name="Lipzen A."/>
            <person name="Riley R."/>
            <person name="Barry K."/>
            <person name="Henrissat B."/>
            <person name="Grigoriev I.V."/>
            <person name="Herr J.R."/>
            <person name="Aime M.C."/>
        </authorList>
    </citation>
    <scope>NUCLEOTIDE SEQUENCE</scope>
    <source>
        <strain evidence="2">MCA 3950</strain>
    </source>
</reference>
<keyword evidence="2" id="KW-0418">Kinase</keyword>
<dbReference type="EMBL" id="MU250543">
    <property type="protein sequence ID" value="KAG7443796.1"/>
    <property type="molecule type" value="Genomic_DNA"/>
</dbReference>
<comment type="caution">
    <text evidence="2">The sequence shown here is derived from an EMBL/GenBank/DDBJ whole genome shotgun (WGS) entry which is preliminary data.</text>
</comment>
<feature type="non-terminal residue" evidence="2">
    <location>
        <position position="1"/>
    </location>
</feature>
<proteinExistence type="predicted"/>
<dbReference type="InterPro" id="IPR001245">
    <property type="entry name" value="Ser-Thr/Tyr_kinase_cat_dom"/>
</dbReference>
<feature type="domain" description="Protein kinase" evidence="1">
    <location>
        <begin position="136"/>
        <end position="367"/>
    </location>
</feature>
<dbReference type="SUPFAM" id="SSF56112">
    <property type="entry name" value="Protein kinase-like (PK-like)"/>
    <property type="match status" value="1"/>
</dbReference>
<protein>
    <submittedName>
        <fullName evidence="2">Kinase-like protein</fullName>
    </submittedName>
</protein>
<name>A0A9P8AQF5_9AGAR</name>
<dbReference type="InterPro" id="IPR000719">
    <property type="entry name" value="Prot_kinase_dom"/>
</dbReference>
<dbReference type="GO" id="GO:0004674">
    <property type="term" value="F:protein serine/threonine kinase activity"/>
    <property type="evidence" value="ECO:0007669"/>
    <property type="project" value="TreeGrafter"/>
</dbReference>
<dbReference type="Proteomes" id="UP000812287">
    <property type="component" value="Unassembled WGS sequence"/>
</dbReference>
<evidence type="ECO:0000259" key="1">
    <source>
        <dbReference type="PROSITE" id="PS50011"/>
    </source>
</evidence>
<keyword evidence="3" id="KW-1185">Reference proteome</keyword>
<sequence length="444" mass="50500">QNEYNIAIDAADSRALLKNVLSAGSDMQTAEILGITRKEIPEAIKALQRALEKIIEKQSSFFMRRISMQRKKAVSPVAGKIKTLKIVSTTWSLSDSSTDSMRKHQEISSMKRKDMLNQEFMEIGIDAFEGAKANLNLPSWTITWGSSSDVYRRTWLEQTVAIKIVAETTPRNLFIQEIRIWKMLQHLNVLELYGASSASSDPLWFFVSFYLKNRILVEMAYLYNNSMLHGNLKIAYNVLVDDQLCCIISDFGQSEMKLKALCISEMPLPYNTLRWQTPELMIGLSQLTTEIDMYAFVICYSHPNIPLMPFSTSALQELIETCWQKEPSMHPKFSTVIQELKQMQKSLGLSEEVISPELSEWQDNKSFEFHVLCLSSDIHSIPLLSGMSYKSLNLLADFSHLFIAYNLTLGLLQGSPSASFHTTQKSICNIIEYNSYHSPPIANK</sequence>
<dbReference type="Gene3D" id="1.10.510.10">
    <property type="entry name" value="Transferase(Phosphotransferase) domain 1"/>
    <property type="match status" value="1"/>
</dbReference>
<organism evidence="2 3">
    <name type="scientific">Guyanagaster necrorhizus</name>
    <dbReference type="NCBI Taxonomy" id="856835"/>
    <lineage>
        <taxon>Eukaryota</taxon>
        <taxon>Fungi</taxon>
        <taxon>Dikarya</taxon>
        <taxon>Basidiomycota</taxon>
        <taxon>Agaricomycotina</taxon>
        <taxon>Agaricomycetes</taxon>
        <taxon>Agaricomycetidae</taxon>
        <taxon>Agaricales</taxon>
        <taxon>Marasmiineae</taxon>
        <taxon>Physalacriaceae</taxon>
        <taxon>Guyanagaster</taxon>
    </lineage>
</organism>
<gene>
    <name evidence="2" type="ORF">BT62DRAFT_902262</name>
</gene>
<dbReference type="PANTHER" id="PTHR44329">
    <property type="entry name" value="SERINE/THREONINE-PROTEIN KINASE TNNI3K-RELATED"/>
    <property type="match status" value="1"/>
</dbReference>
<dbReference type="AlphaFoldDB" id="A0A9P8AQF5"/>
<dbReference type="InterPro" id="IPR051681">
    <property type="entry name" value="Ser/Thr_Kinases-Pseudokinases"/>
</dbReference>
<dbReference type="Gene3D" id="3.30.200.20">
    <property type="entry name" value="Phosphorylase Kinase, domain 1"/>
    <property type="match status" value="1"/>
</dbReference>
<dbReference type="PROSITE" id="PS50011">
    <property type="entry name" value="PROTEIN_KINASE_DOM"/>
    <property type="match status" value="1"/>
</dbReference>
<evidence type="ECO:0000313" key="3">
    <source>
        <dbReference type="Proteomes" id="UP000812287"/>
    </source>
</evidence>